<dbReference type="PIRSF" id="PIRSF002816">
    <property type="entry name" value="AraF"/>
    <property type="match status" value="1"/>
</dbReference>
<comment type="subcellular location">
    <subcellularLocation>
        <location evidence="1">Cell envelope</location>
    </subcellularLocation>
</comment>
<dbReference type="InterPro" id="IPR025997">
    <property type="entry name" value="SBP_2_dom"/>
</dbReference>
<protein>
    <submittedName>
        <fullName evidence="4">Substrate-binding domain-containing protein</fullName>
    </submittedName>
</protein>
<evidence type="ECO:0000256" key="2">
    <source>
        <dbReference type="ARBA" id="ARBA00007639"/>
    </source>
</evidence>
<evidence type="ECO:0000313" key="5">
    <source>
        <dbReference type="Proteomes" id="UP000503540"/>
    </source>
</evidence>
<dbReference type="InterPro" id="IPR026266">
    <property type="entry name" value="AraF"/>
</dbReference>
<evidence type="ECO:0000256" key="1">
    <source>
        <dbReference type="ARBA" id="ARBA00004196"/>
    </source>
</evidence>
<dbReference type="GO" id="GO:0030288">
    <property type="term" value="C:outer membrane-bounded periplasmic space"/>
    <property type="evidence" value="ECO:0007669"/>
    <property type="project" value="TreeGrafter"/>
</dbReference>
<evidence type="ECO:0000259" key="3">
    <source>
        <dbReference type="Pfam" id="PF13407"/>
    </source>
</evidence>
<dbReference type="Gene3D" id="3.40.50.2300">
    <property type="match status" value="2"/>
</dbReference>
<accession>A0A6G9YI99</accession>
<keyword evidence="5" id="KW-1185">Reference proteome</keyword>
<evidence type="ECO:0000313" key="4">
    <source>
        <dbReference type="EMBL" id="QIS12979.1"/>
    </source>
</evidence>
<organism evidence="4 5">
    <name type="scientific">Nocardia arthritidis</name>
    <dbReference type="NCBI Taxonomy" id="228602"/>
    <lineage>
        <taxon>Bacteria</taxon>
        <taxon>Bacillati</taxon>
        <taxon>Actinomycetota</taxon>
        <taxon>Actinomycetes</taxon>
        <taxon>Mycobacteriales</taxon>
        <taxon>Nocardiaceae</taxon>
        <taxon>Nocardia</taxon>
    </lineage>
</organism>
<proteinExistence type="inferred from homology"/>
<comment type="similarity">
    <text evidence="2">Belongs to the bacterial solute-binding protein 2 family.</text>
</comment>
<dbReference type="InterPro" id="IPR028082">
    <property type="entry name" value="Peripla_BP_I"/>
</dbReference>
<sequence>MRRRPRSAEQVNTPCLPGENDEEHVMSWTHRRRWTSAAICGVSLVLAATGCSSGKDSGGPSTGPQHTTGKISLVYAQKQGDQEYFIGEADGAKAKAAELGVDLKVVNLGNDANKAVTEVQNAINQKASGVIVVVPDPSVGPQVAQLTKAAGVALLTSDDQVCTNGPDPSSCAKENLVPRVGFSGTQMGTEVGTRAGQDFKKYGWKPEETAIVDAWKQDVTVCTDRVKANEKAFRDAAGVDVKVIEVGTDNTPSDAQNKISATVAGNRSVKNWIVMGCNDENVSGGVSAIQNAGYGADNVLGVGLGAYLACKEWRGGKPTGFKAALFINGKDVGALSVQTIYDYLKNGKAMPQEAFAPTKMVDATNWQQAGVQCS</sequence>
<dbReference type="PANTHER" id="PTHR30036:SF7">
    <property type="entry name" value="ABC TRANSPORTER PERIPLASMIC-BINDING PROTEIN YPHF"/>
    <property type="match status" value="1"/>
</dbReference>
<feature type="domain" description="Periplasmic binding protein" evidence="3">
    <location>
        <begin position="78"/>
        <end position="348"/>
    </location>
</feature>
<dbReference type="KEGG" id="nah:F5544_25625"/>
<name>A0A6G9YI99_9NOCA</name>
<dbReference type="EMBL" id="CP046172">
    <property type="protein sequence ID" value="QIS12979.1"/>
    <property type="molecule type" value="Genomic_DNA"/>
</dbReference>
<dbReference type="Proteomes" id="UP000503540">
    <property type="component" value="Chromosome"/>
</dbReference>
<dbReference type="Pfam" id="PF13407">
    <property type="entry name" value="Peripla_BP_4"/>
    <property type="match status" value="1"/>
</dbReference>
<dbReference type="PANTHER" id="PTHR30036">
    <property type="entry name" value="D-XYLOSE-BINDING PERIPLASMIC PROTEIN"/>
    <property type="match status" value="1"/>
</dbReference>
<dbReference type="GO" id="GO:0042882">
    <property type="term" value="P:L-arabinose transmembrane transport"/>
    <property type="evidence" value="ECO:0007669"/>
    <property type="project" value="InterPro"/>
</dbReference>
<dbReference type="GO" id="GO:0030246">
    <property type="term" value="F:carbohydrate binding"/>
    <property type="evidence" value="ECO:0007669"/>
    <property type="project" value="TreeGrafter"/>
</dbReference>
<dbReference type="SUPFAM" id="SSF53822">
    <property type="entry name" value="Periplasmic binding protein-like I"/>
    <property type="match status" value="1"/>
</dbReference>
<dbReference type="AlphaFoldDB" id="A0A6G9YI99"/>
<reference evidence="4 5" key="1">
    <citation type="journal article" date="2019" name="ACS Chem. Biol.">
        <title>Identification and Mobilization of a Cryptic Antibiotic Biosynthesis Gene Locus from a Human-Pathogenic Nocardia Isolate.</title>
        <authorList>
            <person name="Herisse M."/>
            <person name="Ishida K."/>
            <person name="Porter J.L."/>
            <person name="Howden B."/>
            <person name="Hertweck C."/>
            <person name="Stinear T.P."/>
            <person name="Pidot S.J."/>
        </authorList>
    </citation>
    <scope>NUCLEOTIDE SEQUENCE [LARGE SCALE GENOMIC DNA]</scope>
    <source>
        <strain evidence="4 5">AUSMDU00012717</strain>
    </source>
</reference>
<gene>
    <name evidence="4" type="ORF">F5544_25625</name>
</gene>
<dbReference type="InterPro" id="IPR050555">
    <property type="entry name" value="Bact_Solute-Bind_Prot2"/>
</dbReference>